<dbReference type="PANTHER" id="PTHR34851:SF5">
    <property type="entry name" value="MARVEL DOMAIN-CONTAINING PROTEIN"/>
    <property type="match status" value="1"/>
</dbReference>
<keyword evidence="1" id="KW-0472">Membrane</keyword>
<accession>A0A914XVP6</accession>
<organism evidence="2 3">
    <name type="scientific">Panagrolaimus superbus</name>
    <dbReference type="NCBI Taxonomy" id="310955"/>
    <lineage>
        <taxon>Eukaryota</taxon>
        <taxon>Metazoa</taxon>
        <taxon>Ecdysozoa</taxon>
        <taxon>Nematoda</taxon>
        <taxon>Chromadorea</taxon>
        <taxon>Rhabditida</taxon>
        <taxon>Tylenchina</taxon>
        <taxon>Panagrolaimomorpha</taxon>
        <taxon>Panagrolaimoidea</taxon>
        <taxon>Panagrolaimidae</taxon>
        <taxon>Panagrolaimus</taxon>
    </lineage>
</organism>
<name>A0A914XVP6_9BILA</name>
<proteinExistence type="predicted"/>
<keyword evidence="1" id="KW-0812">Transmembrane</keyword>
<sequence>MSDLNINRYDSKYQCVWDFLHVKYGAQLISGLALLGYLISVIGLFGHNYTYFWTYLDLILTIIAIFVYAALFVGIHKTKPQFLRQCLWYLAFEMALLTFLTLLFFLVTAYTSEEYIKEVKPDRYLVLSVTWLLLDIFIFDVIYKCYKYVTEQAASDKEILPESNLDKISLA</sequence>
<feature type="transmembrane region" description="Helical" evidence="1">
    <location>
        <begin position="52"/>
        <end position="75"/>
    </location>
</feature>
<reference evidence="3" key="1">
    <citation type="submission" date="2022-11" db="UniProtKB">
        <authorList>
            <consortium name="WormBaseParasite"/>
        </authorList>
    </citation>
    <scope>IDENTIFICATION</scope>
</reference>
<dbReference type="Proteomes" id="UP000887577">
    <property type="component" value="Unplaced"/>
</dbReference>
<evidence type="ECO:0000313" key="2">
    <source>
        <dbReference type="Proteomes" id="UP000887577"/>
    </source>
</evidence>
<dbReference type="WBParaSite" id="PSU_v2.g11046.t1">
    <property type="protein sequence ID" value="PSU_v2.g11046.t1"/>
    <property type="gene ID" value="PSU_v2.g11046"/>
</dbReference>
<feature type="transmembrane region" description="Helical" evidence="1">
    <location>
        <begin position="28"/>
        <end position="46"/>
    </location>
</feature>
<dbReference type="PANTHER" id="PTHR34851">
    <property type="entry name" value="PROTEIN CBG05235-RELATED"/>
    <property type="match status" value="1"/>
</dbReference>
<protein>
    <submittedName>
        <fullName evidence="3">MARVEL domain-containing protein</fullName>
    </submittedName>
</protein>
<feature type="transmembrane region" description="Helical" evidence="1">
    <location>
        <begin position="87"/>
        <end position="112"/>
    </location>
</feature>
<dbReference type="AlphaFoldDB" id="A0A914XVP6"/>
<keyword evidence="2" id="KW-1185">Reference proteome</keyword>
<keyword evidence="1" id="KW-1133">Transmembrane helix</keyword>
<evidence type="ECO:0000256" key="1">
    <source>
        <dbReference type="SAM" id="Phobius"/>
    </source>
</evidence>
<feature type="transmembrane region" description="Helical" evidence="1">
    <location>
        <begin position="124"/>
        <end position="143"/>
    </location>
</feature>
<evidence type="ECO:0000313" key="3">
    <source>
        <dbReference type="WBParaSite" id="PSU_v2.g11046.t1"/>
    </source>
</evidence>